<evidence type="ECO:0000256" key="7">
    <source>
        <dbReference type="ARBA" id="ARBA00023002"/>
    </source>
</evidence>
<dbReference type="InterPro" id="IPR023753">
    <property type="entry name" value="FAD/NAD-binding_dom"/>
</dbReference>
<evidence type="ECO:0000259" key="11">
    <source>
        <dbReference type="Pfam" id="PF07992"/>
    </source>
</evidence>
<keyword evidence="6" id="KW-0479">Metal-binding</keyword>
<comment type="caution">
    <text evidence="12">The sequence shown here is derived from an EMBL/GenBank/DDBJ whole genome shotgun (WGS) entry which is preliminary data.</text>
</comment>
<keyword evidence="9" id="KW-0411">Iron-sulfur</keyword>
<evidence type="ECO:0000256" key="3">
    <source>
        <dbReference type="ARBA" id="ARBA00011048"/>
    </source>
</evidence>
<evidence type="ECO:0000259" key="10">
    <source>
        <dbReference type="Pfam" id="PF00724"/>
    </source>
</evidence>
<dbReference type="PANTHER" id="PTHR42917:SF2">
    <property type="entry name" value="2,4-DIENOYL-COA REDUCTASE [(2E)-ENOYL-COA-PRODUCING]"/>
    <property type="match status" value="1"/>
</dbReference>
<evidence type="ECO:0000256" key="4">
    <source>
        <dbReference type="ARBA" id="ARBA00022630"/>
    </source>
</evidence>
<keyword evidence="4" id="KW-0285">Flavoprotein</keyword>
<dbReference type="InterPro" id="IPR001155">
    <property type="entry name" value="OxRdtase_FMN_N"/>
</dbReference>
<dbReference type="Gene3D" id="3.50.50.60">
    <property type="entry name" value="FAD/NAD(P)-binding domain"/>
    <property type="match status" value="1"/>
</dbReference>
<keyword evidence="13" id="KW-1185">Reference proteome</keyword>
<evidence type="ECO:0000313" key="13">
    <source>
        <dbReference type="Proteomes" id="UP001597221"/>
    </source>
</evidence>
<dbReference type="Pfam" id="PF00724">
    <property type="entry name" value="Oxidored_FMN"/>
    <property type="match status" value="1"/>
</dbReference>
<dbReference type="InterPro" id="IPR036188">
    <property type="entry name" value="FAD/NAD-bd_sf"/>
</dbReference>
<proteinExistence type="inferred from homology"/>
<dbReference type="InterPro" id="IPR051793">
    <property type="entry name" value="NADH:flavin_oxidoreductase"/>
</dbReference>
<keyword evidence="7" id="KW-0560">Oxidoreductase</keyword>
<evidence type="ECO:0000256" key="8">
    <source>
        <dbReference type="ARBA" id="ARBA00023004"/>
    </source>
</evidence>
<comment type="similarity">
    <text evidence="3">In the N-terminal section; belongs to the NADH:flavin oxidoreductase/NADH oxidase family.</text>
</comment>
<dbReference type="Pfam" id="PF07992">
    <property type="entry name" value="Pyr_redox_2"/>
    <property type="match status" value="1"/>
</dbReference>
<dbReference type="CDD" id="cd04734">
    <property type="entry name" value="OYE_like_3_FMN"/>
    <property type="match status" value="1"/>
</dbReference>
<evidence type="ECO:0000256" key="2">
    <source>
        <dbReference type="ARBA" id="ARBA00001966"/>
    </source>
</evidence>
<gene>
    <name evidence="12" type="ORF">ACFSBH_04865</name>
</gene>
<comment type="cofactor">
    <cofactor evidence="1">
        <name>FMN</name>
        <dbReference type="ChEBI" id="CHEBI:58210"/>
    </cofactor>
</comment>
<dbReference type="Gene3D" id="3.20.20.70">
    <property type="entry name" value="Aldolase class I"/>
    <property type="match status" value="1"/>
</dbReference>
<evidence type="ECO:0000256" key="9">
    <source>
        <dbReference type="ARBA" id="ARBA00023014"/>
    </source>
</evidence>
<keyword evidence="8" id="KW-0408">Iron</keyword>
<dbReference type="InterPro" id="IPR013785">
    <property type="entry name" value="Aldolase_TIM"/>
</dbReference>
<evidence type="ECO:0000256" key="1">
    <source>
        <dbReference type="ARBA" id="ARBA00001917"/>
    </source>
</evidence>
<dbReference type="Proteomes" id="UP001597221">
    <property type="component" value="Unassembled WGS sequence"/>
</dbReference>
<name>A0ABW4HQM5_9BACI</name>
<organism evidence="12 13">
    <name type="scientific">Oceanobacillus luteolus</name>
    <dbReference type="NCBI Taxonomy" id="1274358"/>
    <lineage>
        <taxon>Bacteria</taxon>
        <taxon>Bacillati</taxon>
        <taxon>Bacillota</taxon>
        <taxon>Bacilli</taxon>
        <taxon>Bacillales</taxon>
        <taxon>Bacillaceae</taxon>
        <taxon>Oceanobacillus</taxon>
    </lineage>
</organism>
<dbReference type="PANTHER" id="PTHR42917">
    <property type="entry name" value="2,4-DIENOYL-COA REDUCTASE"/>
    <property type="match status" value="1"/>
</dbReference>
<comment type="cofactor">
    <cofactor evidence="2">
        <name>[4Fe-4S] cluster</name>
        <dbReference type="ChEBI" id="CHEBI:49883"/>
    </cofactor>
</comment>
<evidence type="ECO:0000313" key="12">
    <source>
        <dbReference type="EMBL" id="MFD1606980.1"/>
    </source>
</evidence>
<dbReference type="RefSeq" id="WP_379596346.1">
    <property type="nucleotide sequence ID" value="NZ_JBHUDE010000017.1"/>
</dbReference>
<feature type="domain" description="NADH:flavin oxidoreductase/NADH oxidase N-terminal" evidence="10">
    <location>
        <begin position="15"/>
        <end position="346"/>
    </location>
</feature>
<reference evidence="13" key="1">
    <citation type="journal article" date="2019" name="Int. J. Syst. Evol. Microbiol.">
        <title>The Global Catalogue of Microorganisms (GCM) 10K type strain sequencing project: providing services to taxonomists for standard genome sequencing and annotation.</title>
        <authorList>
            <consortium name="The Broad Institute Genomics Platform"/>
            <consortium name="The Broad Institute Genome Sequencing Center for Infectious Disease"/>
            <person name="Wu L."/>
            <person name="Ma J."/>
        </authorList>
    </citation>
    <scope>NUCLEOTIDE SEQUENCE [LARGE SCALE GENOMIC DNA]</scope>
    <source>
        <strain evidence="13">CGMCC 1.12376</strain>
    </source>
</reference>
<dbReference type="SUPFAM" id="SSF51395">
    <property type="entry name" value="FMN-linked oxidoreductases"/>
    <property type="match status" value="1"/>
</dbReference>
<dbReference type="PRINTS" id="PR00368">
    <property type="entry name" value="FADPNR"/>
</dbReference>
<protein>
    <submittedName>
        <fullName evidence="12">FAD-dependent oxidoreductase</fullName>
    </submittedName>
</protein>
<keyword evidence="5" id="KW-0288">FMN</keyword>
<feature type="domain" description="FAD/NAD(P)-binding" evidence="11">
    <location>
        <begin position="392"/>
        <end position="637"/>
    </location>
</feature>
<accession>A0ABW4HQM5</accession>
<sequence length="670" mass="73673">MKVAKAASKQFKHILSPIQVGPISLKNRIFVSAHQPVLAENGLPTEEYIKYHQNIAAGGAALQITGAQSVHPTGMNEYNCLVNHDDSIIPGYKELAKAVHEKGGRILAQLSHFGATGWTGILDEPAWAASPVASEVMRVIPHEMTALEIQEVVEAFGSAAKRAKEGGLDGVEITAAHGMLIASFLSGYANHRNDNYGGSLNNRLRFLLEIIDSVHSQVGDDFIIGIRFSADEKVDGGINISEAKEIARRLESTNKVDYLNVISGTNLDRIQRWEHWPATPAPYGLFADLAKEIKDEVSIPVFAVGRITEPALAEEIVSNEYADMVAMTRGHIADPYIVKKIQEDRVEDIRPCIGSNYCIKQVLQSKPVRCLYNPEAGRSNKLGSILPTDNKKKVVIVGGGPAGLEAARVSAMRGHEVTLFEKSDKLGGQLSLWSNTPTMKEFKKSLKWFQLQLEKYKVNVHLNTEVSKYDLMDLDVDEIIIATGADAMELGSKKWLPKVYVNENSSIEIITPSQMLKSNITEFKKAAIWDWAGGEAGSQTAMSAAELLAKDGVKVEIISPFFTIAEDIHPTLRSPLYKRLLSTGVVFKPNSELKSINKDDLVIRNIYSNEEETIENVDVLVPWLGNQVNDNLYKELVESGLENIHLLGDAVAPRTVETATHEGAKLARKL</sequence>
<dbReference type="EMBL" id="JBHUDE010000017">
    <property type="protein sequence ID" value="MFD1606980.1"/>
    <property type="molecule type" value="Genomic_DNA"/>
</dbReference>
<dbReference type="SUPFAM" id="SSF51905">
    <property type="entry name" value="FAD/NAD(P)-binding domain"/>
    <property type="match status" value="1"/>
</dbReference>
<evidence type="ECO:0000256" key="6">
    <source>
        <dbReference type="ARBA" id="ARBA00022723"/>
    </source>
</evidence>
<dbReference type="Gene3D" id="3.40.50.720">
    <property type="entry name" value="NAD(P)-binding Rossmann-like Domain"/>
    <property type="match status" value="1"/>
</dbReference>
<evidence type="ECO:0000256" key="5">
    <source>
        <dbReference type="ARBA" id="ARBA00022643"/>
    </source>
</evidence>